<reference evidence="2 3" key="1">
    <citation type="submission" date="2015-05" db="EMBL/GenBank/DDBJ databases">
        <title>Genome sequence of Mycobacterium heraklionense Davo strain.</title>
        <authorList>
            <person name="Greninger A.L."/>
            <person name="Cunningham G."/>
            <person name="Miller S."/>
        </authorList>
    </citation>
    <scope>NUCLEOTIDE SEQUENCE [LARGE SCALE GENOMIC DNA]</scope>
    <source>
        <strain evidence="2 3">Davo</strain>
    </source>
</reference>
<sequence>MRQLSSVDAQFLAAEDGRNHGHISALGIYDPSSAPGGVLTRESLRRLVAQRIGMLGPFRWRLAPVPLYLAGARLEAQYPVSLIMDGVGLNITALSYRNKLDLGLVADHDLVADAWSLLQDVQAELTDLRGYVGAGGRKARP</sequence>
<dbReference type="Pfam" id="PF06974">
    <property type="entry name" value="WS_DGAT_C"/>
    <property type="match status" value="1"/>
</dbReference>
<accession>A0ABR5FC31</accession>
<dbReference type="RefSeq" id="WP_047320422.1">
    <property type="nucleotide sequence ID" value="NZ_LDPO01000016.1"/>
</dbReference>
<feature type="domain" description="O-acyltransferase WSD1 C-terminal" evidence="1">
    <location>
        <begin position="66"/>
        <end position="128"/>
    </location>
</feature>
<proteinExistence type="predicted"/>
<gene>
    <name evidence="2" type="ORF">ABW16_17255</name>
</gene>
<comment type="caution">
    <text evidence="2">The sequence shown here is derived from an EMBL/GenBank/DDBJ whole genome shotgun (WGS) entry which is preliminary data.</text>
</comment>
<evidence type="ECO:0000313" key="3">
    <source>
        <dbReference type="Proteomes" id="UP000036464"/>
    </source>
</evidence>
<name>A0ABR5FC31_9MYCO</name>
<organism evidence="2 3">
    <name type="scientific">Mycolicibacter heraklionensis</name>
    <dbReference type="NCBI Taxonomy" id="512402"/>
    <lineage>
        <taxon>Bacteria</taxon>
        <taxon>Bacillati</taxon>
        <taxon>Actinomycetota</taxon>
        <taxon>Actinomycetes</taxon>
        <taxon>Mycobacteriales</taxon>
        <taxon>Mycobacteriaceae</taxon>
        <taxon>Mycolicibacter</taxon>
    </lineage>
</organism>
<dbReference type="EMBL" id="LDPO01000016">
    <property type="protein sequence ID" value="KLO27064.1"/>
    <property type="molecule type" value="Genomic_DNA"/>
</dbReference>
<evidence type="ECO:0000313" key="2">
    <source>
        <dbReference type="EMBL" id="KLO27064.1"/>
    </source>
</evidence>
<protein>
    <recommendedName>
        <fullName evidence="1">O-acyltransferase WSD1 C-terminal domain-containing protein</fullName>
    </recommendedName>
</protein>
<dbReference type="Proteomes" id="UP000036464">
    <property type="component" value="Unassembled WGS sequence"/>
</dbReference>
<dbReference type="InterPro" id="IPR009721">
    <property type="entry name" value="O-acyltransferase_WSD1_C"/>
</dbReference>
<keyword evidence="3" id="KW-1185">Reference proteome</keyword>
<evidence type="ECO:0000259" key="1">
    <source>
        <dbReference type="Pfam" id="PF06974"/>
    </source>
</evidence>